<proteinExistence type="predicted"/>
<keyword evidence="3 5" id="KW-1133">Transmembrane helix</keyword>
<dbReference type="RefSeq" id="WP_350241043.1">
    <property type="nucleotide sequence ID" value="NZ_CP158296.1"/>
</dbReference>
<dbReference type="Pfam" id="PF01957">
    <property type="entry name" value="NfeD"/>
    <property type="match status" value="1"/>
</dbReference>
<accession>A0AAU7U570</accession>
<feature type="transmembrane region" description="Helical" evidence="5">
    <location>
        <begin position="12"/>
        <end position="28"/>
    </location>
</feature>
<geneLocation type="plasmid" evidence="7">
    <name>pDson04</name>
</geneLocation>
<evidence type="ECO:0000256" key="3">
    <source>
        <dbReference type="ARBA" id="ARBA00022989"/>
    </source>
</evidence>
<evidence type="ECO:0000256" key="2">
    <source>
        <dbReference type="ARBA" id="ARBA00022692"/>
    </source>
</evidence>
<organism evidence="7">
    <name type="scientific">Deinococcus sonorensis KR-87</name>
    <dbReference type="NCBI Taxonomy" id="694439"/>
    <lineage>
        <taxon>Bacteria</taxon>
        <taxon>Thermotogati</taxon>
        <taxon>Deinococcota</taxon>
        <taxon>Deinococci</taxon>
        <taxon>Deinococcales</taxon>
        <taxon>Deinococcaceae</taxon>
        <taxon>Deinococcus</taxon>
    </lineage>
</organism>
<protein>
    <submittedName>
        <fullName evidence="7">NfeD family protein</fullName>
    </submittedName>
</protein>
<sequence>MDWPTLSHVAPWHWWALAAVLLILEVLVPGVFLVWLGIAAAVLGLLVALLPLGVPLQLLLFGALSVVSILVGRRVLARLPHSAEADQLNRGAARLIGRTVVLTEPIRHGQGRARVGDGVWPVQGADAPAGSTVRIVAVQGTTLLVRPDGAAEALSPDRAGGSEFR</sequence>
<gene>
    <name evidence="7" type="ORF">ABOD76_00615</name>
</gene>
<feature type="domain" description="NfeD-like C-terminal" evidence="6">
    <location>
        <begin position="93"/>
        <end position="147"/>
    </location>
</feature>
<evidence type="ECO:0000259" key="6">
    <source>
        <dbReference type="Pfam" id="PF01957"/>
    </source>
</evidence>
<keyword evidence="7" id="KW-0614">Plasmid</keyword>
<dbReference type="GO" id="GO:0005886">
    <property type="term" value="C:plasma membrane"/>
    <property type="evidence" value="ECO:0007669"/>
    <property type="project" value="TreeGrafter"/>
</dbReference>
<name>A0AAU7U570_9DEIO</name>
<evidence type="ECO:0000313" key="7">
    <source>
        <dbReference type="EMBL" id="XBV83507.1"/>
    </source>
</evidence>
<dbReference type="InterPro" id="IPR052165">
    <property type="entry name" value="Membrane_assoc_protease"/>
</dbReference>
<keyword evidence="4 5" id="KW-0472">Membrane</keyword>
<reference evidence="7" key="1">
    <citation type="submission" date="2024-06" db="EMBL/GenBank/DDBJ databases">
        <title>Draft Genome Sequence of Deinococcus sonorensis Type Strain KR-87, a Biofilm Producing Representative of the Genus Deinococcus.</title>
        <authorList>
            <person name="Boren L.S."/>
            <person name="Grosso R.A."/>
            <person name="Hugenberg-Cox A.N."/>
            <person name="Hill J.T.E."/>
            <person name="Albert C.M."/>
            <person name="Tuohy J.M."/>
        </authorList>
    </citation>
    <scope>NUCLEOTIDE SEQUENCE</scope>
    <source>
        <strain evidence="7">KR-87</strain>
        <plasmid evidence="7">pDson04</plasmid>
    </source>
</reference>
<dbReference type="PANTHER" id="PTHR33507:SF3">
    <property type="entry name" value="INNER MEMBRANE PROTEIN YBBJ"/>
    <property type="match status" value="1"/>
</dbReference>
<keyword evidence="2 5" id="KW-0812">Transmembrane</keyword>
<comment type="subcellular location">
    <subcellularLocation>
        <location evidence="1">Membrane</location>
        <topology evidence="1">Multi-pass membrane protein</topology>
    </subcellularLocation>
</comment>
<dbReference type="AlphaFoldDB" id="A0AAU7U570"/>
<dbReference type="PANTHER" id="PTHR33507">
    <property type="entry name" value="INNER MEMBRANE PROTEIN YBBJ"/>
    <property type="match status" value="1"/>
</dbReference>
<dbReference type="InterPro" id="IPR002810">
    <property type="entry name" value="NfeD-like_C"/>
</dbReference>
<dbReference type="Gene3D" id="2.40.50.140">
    <property type="entry name" value="Nucleic acid-binding proteins"/>
    <property type="match status" value="1"/>
</dbReference>
<evidence type="ECO:0000256" key="5">
    <source>
        <dbReference type="SAM" id="Phobius"/>
    </source>
</evidence>
<dbReference type="EMBL" id="CP158296">
    <property type="protein sequence ID" value="XBV83507.1"/>
    <property type="molecule type" value="Genomic_DNA"/>
</dbReference>
<evidence type="ECO:0000256" key="4">
    <source>
        <dbReference type="ARBA" id="ARBA00023136"/>
    </source>
</evidence>
<dbReference type="KEGG" id="dsc:ABOD76_00615"/>
<dbReference type="InterPro" id="IPR012340">
    <property type="entry name" value="NA-bd_OB-fold"/>
</dbReference>
<evidence type="ECO:0000256" key="1">
    <source>
        <dbReference type="ARBA" id="ARBA00004141"/>
    </source>
</evidence>